<evidence type="ECO:0000313" key="4">
    <source>
        <dbReference type="Proteomes" id="UP000427769"/>
    </source>
</evidence>
<dbReference type="InterPro" id="IPR002931">
    <property type="entry name" value="Transglutaminase-like"/>
</dbReference>
<dbReference type="SUPFAM" id="SSF54001">
    <property type="entry name" value="Cysteine proteinases"/>
    <property type="match status" value="1"/>
</dbReference>
<feature type="transmembrane region" description="Helical" evidence="1">
    <location>
        <begin position="124"/>
        <end position="142"/>
    </location>
</feature>
<proteinExistence type="predicted"/>
<dbReference type="OrthoDB" id="9804872at2"/>
<protein>
    <recommendedName>
        <fullName evidence="2">Transglutaminase-like domain-containing protein</fullName>
    </recommendedName>
</protein>
<feature type="transmembrane region" description="Helical" evidence="1">
    <location>
        <begin position="154"/>
        <end position="173"/>
    </location>
</feature>
<dbReference type="AlphaFoldDB" id="A0A5K7Z470"/>
<keyword evidence="1" id="KW-0472">Membrane</keyword>
<accession>A0A5K7Z470</accession>
<dbReference type="InterPro" id="IPR052901">
    <property type="entry name" value="Bact_TGase-like"/>
</dbReference>
<name>A0A5K7Z470_9BACT</name>
<feature type="domain" description="Transglutaminase-like" evidence="2">
    <location>
        <begin position="387"/>
        <end position="458"/>
    </location>
</feature>
<feature type="transmembrane region" description="Helical" evidence="1">
    <location>
        <begin position="53"/>
        <end position="73"/>
    </location>
</feature>
<dbReference type="InterPro" id="IPR021878">
    <property type="entry name" value="TgpA_N"/>
</dbReference>
<dbReference type="SMART" id="SM00460">
    <property type="entry name" value="TGc"/>
    <property type="match status" value="1"/>
</dbReference>
<keyword evidence="1" id="KW-0812">Transmembrane</keyword>
<dbReference type="EMBL" id="AP021875">
    <property type="protein sequence ID" value="BBO75049.1"/>
    <property type="molecule type" value="Genomic_DNA"/>
</dbReference>
<feature type="transmembrane region" description="Helical" evidence="1">
    <location>
        <begin position="102"/>
        <end position="118"/>
    </location>
</feature>
<keyword evidence="4" id="KW-1185">Reference proteome</keyword>
<dbReference type="Pfam" id="PF11992">
    <property type="entry name" value="TgpA_N"/>
    <property type="match status" value="1"/>
</dbReference>
<evidence type="ECO:0000313" key="3">
    <source>
        <dbReference type="EMBL" id="BBO75049.1"/>
    </source>
</evidence>
<sequence length="659" mass="73803">MSKQPFGPLTLALAVAMAPLVLQLPAWAVLWCVFAWAYVLIRERRNRPPVSRVMRIVIFMVGLSAVLVSAGLRFDGGDFIALLAVMAGIKPLEVASRRDSMITVFLAYFLTITSLFVFENLSMTLYLFVSVWVTTGVLVHVNEPDGALGRQLRLSGRLILVAIPLMAMLFLLFPRLSGSFWGAPWARQGRSGFSGIMRIGDVSRLALDDEPAFSVSFDSAVPDVNRLYWRGIVFQRFDGRTWQPARNTKKRQNSIAGEDLARYTVILEPHGYRHLFALDLPVTANPVATIMEDHTLVTRRPVRQRFSYGAASFLDYRQAPAGLPDPTTLDLPDGKNPLTLALGKRWVREYTAPVEIVDAGLAFLRENGFAYTLRPDRLGPDAIDDFLFSSRKGFCEHFAAGYAVLMRAAGVPARIVGGYQGGRWNALGGFFTVRQSDAHVWCEVWLPGKGWVRVDPTFAVAPERIDQGLERALAQGSLEGSFGLGKRWWQTNWIDMLEMTWEAVNIRWNMWFMGFSAEDQLALMKRLGISLGRQGGWIVVMVLPALFIAVCIFAGRLGRRTRKPSSEDKALKIYSRFLKKTARVGLPKAPHQGPLAYAAWVSGKAPDLKQDVEKIAGLYIDLRYGREAEDSSLQQFRRRVRRFRPGRRTDVGGKRADGE</sequence>
<feature type="transmembrane region" description="Helical" evidence="1">
    <location>
        <begin position="20"/>
        <end position="41"/>
    </location>
</feature>
<gene>
    <name evidence="3" type="ORF">DSCW_24660</name>
</gene>
<reference evidence="3 4" key="1">
    <citation type="submission" date="2019-11" db="EMBL/GenBank/DDBJ databases">
        <title>Comparative genomics of hydrocarbon-degrading Desulfosarcina strains.</title>
        <authorList>
            <person name="Watanabe M."/>
            <person name="Kojima H."/>
            <person name="Fukui M."/>
        </authorList>
    </citation>
    <scope>NUCLEOTIDE SEQUENCE [LARGE SCALE GENOMIC DNA]</scope>
    <source>
        <strain evidence="3 4">PP31</strain>
    </source>
</reference>
<dbReference type="Gene3D" id="3.10.620.30">
    <property type="match status" value="1"/>
</dbReference>
<feature type="transmembrane region" description="Helical" evidence="1">
    <location>
        <begin position="79"/>
        <end position="95"/>
    </location>
</feature>
<dbReference type="PANTHER" id="PTHR42736:SF1">
    <property type="entry name" value="PROTEIN-GLUTAMINE GAMMA-GLUTAMYLTRANSFERASE"/>
    <property type="match status" value="1"/>
</dbReference>
<organism evidence="3 4">
    <name type="scientific">Desulfosarcina widdelii</name>
    <dbReference type="NCBI Taxonomy" id="947919"/>
    <lineage>
        <taxon>Bacteria</taxon>
        <taxon>Pseudomonadati</taxon>
        <taxon>Thermodesulfobacteriota</taxon>
        <taxon>Desulfobacteria</taxon>
        <taxon>Desulfobacterales</taxon>
        <taxon>Desulfosarcinaceae</taxon>
        <taxon>Desulfosarcina</taxon>
    </lineage>
</organism>
<dbReference type="InterPro" id="IPR038765">
    <property type="entry name" value="Papain-like_cys_pep_sf"/>
</dbReference>
<feature type="transmembrane region" description="Helical" evidence="1">
    <location>
        <begin position="535"/>
        <end position="555"/>
    </location>
</feature>
<evidence type="ECO:0000256" key="1">
    <source>
        <dbReference type="SAM" id="Phobius"/>
    </source>
</evidence>
<evidence type="ECO:0000259" key="2">
    <source>
        <dbReference type="SMART" id="SM00460"/>
    </source>
</evidence>
<keyword evidence="1" id="KW-1133">Transmembrane helix</keyword>
<dbReference type="PANTHER" id="PTHR42736">
    <property type="entry name" value="PROTEIN-GLUTAMINE GAMMA-GLUTAMYLTRANSFERASE"/>
    <property type="match status" value="1"/>
</dbReference>
<dbReference type="KEGG" id="dwd:DSCW_24660"/>
<dbReference type="Proteomes" id="UP000427769">
    <property type="component" value="Chromosome"/>
</dbReference>
<dbReference type="Pfam" id="PF01841">
    <property type="entry name" value="Transglut_core"/>
    <property type="match status" value="1"/>
</dbReference>
<dbReference type="RefSeq" id="WP_155304006.1">
    <property type="nucleotide sequence ID" value="NZ_AP021875.1"/>
</dbReference>
<dbReference type="Pfam" id="PF13559">
    <property type="entry name" value="DUF4129"/>
    <property type="match status" value="1"/>
</dbReference>
<dbReference type="InterPro" id="IPR025403">
    <property type="entry name" value="TgpA-like_C"/>
</dbReference>